<dbReference type="CDD" id="cd07322">
    <property type="entry name" value="PriL_PriS_Eukaryotic"/>
    <property type="match status" value="1"/>
</dbReference>
<keyword evidence="13" id="KW-1185">Reference proteome</keyword>
<keyword evidence="7 9" id="KW-0411">Iron-sulfur</keyword>
<evidence type="ECO:0000256" key="3">
    <source>
        <dbReference type="ARBA" id="ARBA00022515"/>
    </source>
</evidence>
<evidence type="ECO:0000256" key="7">
    <source>
        <dbReference type="ARBA" id="ARBA00023014"/>
    </source>
</evidence>
<dbReference type="GO" id="GO:0046872">
    <property type="term" value="F:metal ion binding"/>
    <property type="evidence" value="ECO:0007669"/>
    <property type="project" value="UniProtKB-UniRule"/>
</dbReference>
<dbReference type="Pfam" id="PF26466">
    <property type="entry name" value="DNA_primase_lrg_N"/>
    <property type="match status" value="1"/>
</dbReference>
<dbReference type="Gene3D" id="1.20.930.80">
    <property type="match status" value="1"/>
</dbReference>
<dbReference type="GO" id="GO:0051539">
    <property type="term" value="F:4 iron, 4 sulfur cluster binding"/>
    <property type="evidence" value="ECO:0007669"/>
    <property type="project" value="UniProtKB-UniRule"/>
</dbReference>
<keyword evidence="2 9" id="KW-0004">4Fe-4S</keyword>
<evidence type="ECO:0000256" key="5">
    <source>
        <dbReference type="ARBA" id="ARBA00022723"/>
    </source>
</evidence>
<gene>
    <name evidence="12" type="ORF">BB559_004536</name>
</gene>
<dbReference type="PANTHER" id="PTHR10537:SF3">
    <property type="entry name" value="DNA PRIMASE LARGE SUBUNIT"/>
    <property type="match status" value="1"/>
</dbReference>
<dbReference type="EMBL" id="MBFT01000472">
    <property type="protein sequence ID" value="PVU90582.1"/>
    <property type="molecule type" value="Genomic_DNA"/>
</dbReference>
<dbReference type="GO" id="GO:0005658">
    <property type="term" value="C:alpha DNA polymerase:primase complex"/>
    <property type="evidence" value="ECO:0007669"/>
    <property type="project" value="TreeGrafter"/>
</dbReference>
<keyword evidence="4 9" id="KW-0235">DNA replication</keyword>
<dbReference type="InterPro" id="IPR058560">
    <property type="entry name" value="DNA_primase_C"/>
</dbReference>
<proteinExistence type="inferred from homology"/>
<accession>A0A2T9YE13</accession>
<keyword evidence="3 9" id="KW-0639">Primosome</keyword>
<evidence type="ECO:0000256" key="9">
    <source>
        <dbReference type="PIRNR" id="PIRNR009449"/>
    </source>
</evidence>
<keyword evidence="5 9" id="KW-0479">Metal-binding</keyword>
<feature type="binding site" evidence="10">
    <location>
        <position position="287"/>
    </location>
    <ligand>
        <name>[4Fe-4S] cluster</name>
        <dbReference type="ChEBI" id="CHEBI:49883"/>
    </ligand>
</feature>
<dbReference type="GO" id="GO:0003677">
    <property type="term" value="F:DNA binding"/>
    <property type="evidence" value="ECO:0007669"/>
    <property type="project" value="UniProtKB-UniRule"/>
</dbReference>
<dbReference type="GO" id="GO:0006269">
    <property type="term" value="P:DNA replication, synthesis of primer"/>
    <property type="evidence" value="ECO:0007669"/>
    <property type="project" value="UniProtKB-KW"/>
</dbReference>
<dbReference type="AlphaFoldDB" id="A0A2T9YE13"/>
<dbReference type="Proteomes" id="UP000245699">
    <property type="component" value="Unassembled WGS sequence"/>
</dbReference>
<evidence type="ECO:0000256" key="10">
    <source>
        <dbReference type="PIRSR" id="PIRSR009449-1"/>
    </source>
</evidence>
<dbReference type="STRING" id="61424.A0A2T9YE13"/>
<dbReference type="InterPro" id="IPR007238">
    <property type="entry name" value="DNA_primase_lsu_euk/arc"/>
</dbReference>
<evidence type="ECO:0000256" key="8">
    <source>
        <dbReference type="ARBA" id="ARBA00023125"/>
    </source>
</evidence>
<keyword evidence="8 9" id="KW-0238">DNA-binding</keyword>
<evidence type="ECO:0000313" key="13">
    <source>
        <dbReference type="Proteomes" id="UP000245699"/>
    </source>
</evidence>
<feature type="binding site" evidence="10">
    <location>
        <position position="383"/>
    </location>
    <ligand>
        <name>[4Fe-4S] cluster</name>
        <dbReference type="ChEBI" id="CHEBI:49883"/>
    </ligand>
</feature>
<comment type="cofactor">
    <cofactor evidence="9">
        <name>[4Fe-4S] cluster</name>
        <dbReference type="ChEBI" id="CHEBI:49883"/>
    </cofactor>
    <text evidence="9">Binds 1 [4Fe-4S] cluster.</text>
</comment>
<evidence type="ECO:0000256" key="2">
    <source>
        <dbReference type="ARBA" id="ARBA00022485"/>
    </source>
</evidence>
<dbReference type="PANTHER" id="PTHR10537">
    <property type="entry name" value="DNA PRIMASE LARGE SUBUNIT"/>
    <property type="match status" value="1"/>
</dbReference>
<comment type="function">
    <text evidence="9">DNA primase is the polymerase that synthesizes small RNA primers for the Okazaki fragments made during discontinuous DNA replication.</text>
</comment>
<comment type="similarity">
    <text evidence="1 9">Belongs to the eukaryotic-type primase large subunit family.</text>
</comment>
<sequence>MYSQVKSKNTDPISNSIKTSLEQILQTPYPGRLSLYEKSPDLEISIEEFEIFALDRLKVLKEVELAYIRGPTTEQIQKRIIEVSTKYLPLSGRKHKPINVLVSERRKDYVSHFILRLSFSRTEELRSWFVKQESNLFKARFMNFDKEDQELLFTAANMDLRSISESEAKELDAKTGGYCGVDNFYEVDFEKALDLVYKRKVVLIAGKAYVPRSEITSLLVEEYRTRLNDSTIVCGRALPRLEGDDRLLPVLQNMSAQYAVTEYQSSGAAGEINHTDIDKLSKYFPPCMLNLHTKLRENSHLRHGGRMQYGLFIKGIGLKLPEALTFWRQAFSKTVSEDKFNKEYAYNIRHSFGLEGKRQNYTPFSCSKIISSNPPSTGDYHGCPFKHFAPNRLNQYLGAVCESGGAGSDMETGRKISEIVQLAKQNHYQVACTRFLELQISNRLNAKSNNSKGAMSGIPNNDLISGNAESSIVVEGISHPNSYFDLNFGNGKIIPKDQKQKVQV</sequence>
<feature type="binding site" evidence="10">
    <location>
        <position position="432"/>
    </location>
    <ligand>
        <name>[4Fe-4S] cluster</name>
        <dbReference type="ChEBI" id="CHEBI:49883"/>
    </ligand>
</feature>
<protein>
    <recommendedName>
        <fullName evidence="9">DNA primase large subunit</fullName>
    </recommendedName>
</protein>
<evidence type="ECO:0000256" key="1">
    <source>
        <dbReference type="ARBA" id="ARBA00010564"/>
    </source>
</evidence>
<evidence type="ECO:0000313" key="12">
    <source>
        <dbReference type="EMBL" id="PVU90582.1"/>
    </source>
</evidence>
<comment type="caution">
    <text evidence="12">The sequence shown here is derived from an EMBL/GenBank/DDBJ whole genome shotgun (WGS) entry which is preliminary data.</text>
</comment>
<feature type="binding site" evidence="10">
    <location>
        <position position="366"/>
    </location>
    <ligand>
        <name>[4Fe-4S] cluster</name>
        <dbReference type="ChEBI" id="CHEBI:49883"/>
    </ligand>
</feature>
<dbReference type="GO" id="GO:0006270">
    <property type="term" value="P:DNA replication initiation"/>
    <property type="evidence" value="ECO:0007669"/>
    <property type="project" value="TreeGrafter"/>
</dbReference>
<keyword evidence="6 9" id="KW-0408">Iron</keyword>
<evidence type="ECO:0000259" key="11">
    <source>
        <dbReference type="Pfam" id="PF04104"/>
    </source>
</evidence>
<dbReference type="OrthoDB" id="421393at2759"/>
<dbReference type="InterPro" id="IPR016558">
    <property type="entry name" value="DNA_primase_lsu_euk"/>
</dbReference>
<dbReference type="SUPFAM" id="SSF140914">
    <property type="entry name" value="PriB N-terminal domain-like"/>
    <property type="match status" value="1"/>
</dbReference>
<dbReference type="Pfam" id="PF04104">
    <property type="entry name" value="DNA_primase_lrg"/>
    <property type="match status" value="1"/>
</dbReference>
<evidence type="ECO:0000256" key="4">
    <source>
        <dbReference type="ARBA" id="ARBA00022705"/>
    </source>
</evidence>
<organism evidence="12 13">
    <name type="scientific">Furculomyces boomerangus</name>
    <dbReference type="NCBI Taxonomy" id="61424"/>
    <lineage>
        <taxon>Eukaryota</taxon>
        <taxon>Fungi</taxon>
        <taxon>Fungi incertae sedis</taxon>
        <taxon>Zoopagomycota</taxon>
        <taxon>Kickxellomycotina</taxon>
        <taxon>Harpellomycetes</taxon>
        <taxon>Harpellales</taxon>
        <taxon>Harpellaceae</taxon>
        <taxon>Furculomyces</taxon>
    </lineage>
</organism>
<feature type="domain" description="DNA primase large subunit C-terminal" evidence="11">
    <location>
        <begin position="282"/>
        <end position="484"/>
    </location>
</feature>
<dbReference type="PIRSF" id="PIRSF009449">
    <property type="entry name" value="DNA_primase_large_subunit"/>
    <property type="match status" value="1"/>
</dbReference>
<evidence type="ECO:0000256" key="6">
    <source>
        <dbReference type="ARBA" id="ARBA00023004"/>
    </source>
</evidence>
<reference evidence="12 13" key="1">
    <citation type="journal article" date="2018" name="MBio">
        <title>Comparative Genomics Reveals the Core Gene Toolbox for the Fungus-Insect Symbiosis.</title>
        <authorList>
            <person name="Wang Y."/>
            <person name="Stata M."/>
            <person name="Wang W."/>
            <person name="Stajich J.E."/>
            <person name="White M.M."/>
            <person name="Moncalvo J.M."/>
        </authorList>
    </citation>
    <scope>NUCLEOTIDE SEQUENCE [LARGE SCALE GENOMIC DNA]</scope>
    <source>
        <strain evidence="12 13">AUS-77-4</strain>
    </source>
</reference>
<name>A0A2T9YE13_9FUNG</name>